<dbReference type="InterPro" id="IPR027823">
    <property type="entry name" value="DUF4468"/>
</dbReference>
<evidence type="ECO:0000259" key="3">
    <source>
        <dbReference type="Pfam" id="PF14730"/>
    </source>
</evidence>
<evidence type="ECO:0000313" key="5">
    <source>
        <dbReference type="Proteomes" id="UP000190065"/>
    </source>
</evidence>
<feature type="domain" description="DUF4468" evidence="3">
    <location>
        <begin position="119"/>
        <end position="210"/>
    </location>
</feature>
<feature type="region of interest" description="Disordered" evidence="1">
    <location>
        <begin position="60"/>
        <end position="100"/>
    </location>
</feature>
<accession>A0A1T4PJQ8</accession>
<evidence type="ECO:0000256" key="2">
    <source>
        <dbReference type="SAM" id="SignalP"/>
    </source>
</evidence>
<dbReference type="STRING" id="28136.SAMN02745202_01460"/>
<feature type="chain" id="PRO_5012188286" evidence="2">
    <location>
        <begin position="21"/>
        <end position="268"/>
    </location>
</feature>
<dbReference type="CDD" id="cd12190">
    <property type="entry name" value="Bacova_04320_like"/>
    <property type="match status" value="1"/>
</dbReference>
<dbReference type="AlphaFoldDB" id="A0A1T4PJQ8"/>
<dbReference type="Pfam" id="PF14730">
    <property type="entry name" value="DUF4468"/>
    <property type="match status" value="1"/>
</dbReference>
<reference evidence="4 5" key="1">
    <citation type="submission" date="2017-02" db="EMBL/GenBank/DDBJ databases">
        <authorList>
            <person name="Peterson S.W."/>
        </authorList>
    </citation>
    <scope>NUCLEOTIDE SEQUENCE [LARGE SCALE GENOMIC DNA]</scope>
    <source>
        <strain evidence="4 5">ATCC 43324</strain>
    </source>
</reference>
<dbReference type="Gene3D" id="3.30.530.80">
    <property type="match status" value="1"/>
</dbReference>
<proteinExistence type="predicted"/>
<gene>
    <name evidence="4" type="ORF">SAMN02745202_01460</name>
</gene>
<dbReference type="EMBL" id="FUXK01000015">
    <property type="protein sequence ID" value="SJZ91709.1"/>
    <property type="molecule type" value="Genomic_DNA"/>
</dbReference>
<organism evidence="4 5">
    <name type="scientific">Segatella oulorum</name>
    <dbReference type="NCBI Taxonomy" id="28136"/>
    <lineage>
        <taxon>Bacteria</taxon>
        <taxon>Pseudomonadati</taxon>
        <taxon>Bacteroidota</taxon>
        <taxon>Bacteroidia</taxon>
        <taxon>Bacteroidales</taxon>
        <taxon>Prevotellaceae</taxon>
        <taxon>Segatella</taxon>
    </lineage>
</organism>
<feature type="compositionally biased region" description="Basic and acidic residues" evidence="1">
    <location>
        <begin position="60"/>
        <end position="73"/>
    </location>
</feature>
<evidence type="ECO:0000313" key="4">
    <source>
        <dbReference type="EMBL" id="SJZ91709.1"/>
    </source>
</evidence>
<keyword evidence="2" id="KW-0732">Signal</keyword>
<dbReference type="eggNOG" id="ENOG50334YS">
    <property type="taxonomic scope" value="Bacteria"/>
</dbReference>
<feature type="signal peptide" evidence="2">
    <location>
        <begin position="1"/>
        <end position="20"/>
    </location>
</feature>
<protein>
    <submittedName>
        <fullName evidence="4">Colicin import membrane protein</fullName>
    </submittedName>
</protein>
<evidence type="ECO:0000256" key="1">
    <source>
        <dbReference type="SAM" id="MobiDB-lite"/>
    </source>
</evidence>
<dbReference type="Proteomes" id="UP000190065">
    <property type="component" value="Unassembled WGS sequence"/>
</dbReference>
<sequence length="268" mass="29922">MRIFLLTIVFLMPLAMPAQTDTIMQKNNIEVLKAEAARKAAEAKAAAEKAQRAAEEALEAARKAERAAQEQRKAAKGWTIPAETPTKTKESKTPSTQKVNEDEAYLAGAVPEVNGKAVFNERFALPGMTAAEVYQKTYSLLTAQTHDEHQATGSRIVLVNENEHTIVGKYCEWLVFNSSLLSLDRTKFDYTLIAHCEDNAIALTLCRISYAYEENRSSGFKASAEELISDSVALNKKRTKLFKTNGKFRKKTIDRVNEIFKTLQTNLK</sequence>
<name>A0A1T4PJQ8_9BACT</name>